<sequence length="159" mass="17702">MEWIAPVSTALGAVIGVGATLLADRLRWRRERADRALETRRQLYAEYSAALSRIRSALNEAANDASLSGEERKRRVRELFLAPGAYELRHQLAILAPEDIVNASGAAFRLLRDTRDRILEGADAASPAYARLEDAYDAAIADLRRTMRRDLGVPDRIAE</sequence>
<evidence type="ECO:0008006" key="4">
    <source>
        <dbReference type="Google" id="ProtNLM"/>
    </source>
</evidence>
<accession>A0ABW4PIH3</accession>
<keyword evidence="1" id="KW-0812">Transmembrane</keyword>
<dbReference type="RefSeq" id="WP_380899588.1">
    <property type="nucleotide sequence ID" value="NZ_JBHUFU010000006.1"/>
</dbReference>
<proteinExistence type="predicted"/>
<dbReference type="Proteomes" id="UP001597365">
    <property type="component" value="Unassembled WGS sequence"/>
</dbReference>
<evidence type="ECO:0000256" key="1">
    <source>
        <dbReference type="SAM" id="Phobius"/>
    </source>
</evidence>
<feature type="transmembrane region" description="Helical" evidence="1">
    <location>
        <begin position="6"/>
        <end position="23"/>
    </location>
</feature>
<evidence type="ECO:0000313" key="3">
    <source>
        <dbReference type="Proteomes" id="UP001597365"/>
    </source>
</evidence>
<keyword evidence="1" id="KW-0472">Membrane</keyword>
<name>A0ABW4PIH3_9ACTN</name>
<reference evidence="3" key="1">
    <citation type="journal article" date="2019" name="Int. J. Syst. Evol. Microbiol.">
        <title>The Global Catalogue of Microorganisms (GCM) 10K type strain sequencing project: providing services to taxonomists for standard genome sequencing and annotation.</title>
        <authorList>
            <consortium name="The Broad Institute Genomics Platform"/>
            <consortium name="The Broad Institute Genome Sequencing Center for Infectious Disease"/>
            <person name="Wu L."/>
            <person name="Ma J."/>
        </authorList>
    </citation>
    <scope>NUCLEOTIDE SEQUENCE [LARGE SCALE GENOMIC DNA]</scope>
    <source>
        <strain evidence="3">CGMCC 4.7455</strain>
    </source>
</reference>
<keyword evidence="1" id="KW-1133">Transmembrane helix</keyword>
<gene>
    <name evidence="2" type="ORF">ACFSJS_12905</name>
</gene>
<keyword evidence="3" id="KW-1185">Reference proteome</keyword>
<comment type="caution">
    <text evidence="2">The sequence shown here is derived from an EMBL/GenBank/DDBJ whole genome shotgun (WGS) entry which is preliminary data.</text>
</comment>
<organism evidence="2 3">
    <name type="scientific">Streptomyces desertarenae</name>
    <dbReference type="NCBI Taxonomy" id="2666184"/>
    <lineage>
        <taxon>Bacteria</taxon>
        <taxon>Bacillati</taxon>
        <taxon>Actinomycetota</taxon>
        <taxon>Actinomycetes</taxon>
        <taxon>Kitasatosporales</taxon>
        <taxon>Streptomycetaceae</taxon>
        <taxon>Streptomyces</taxon>
    </lineage>
</organism>
<dbReference type="EMBL" id="JBHUFU010000006">
    <property type="protein sequence ID" value="MFD1830563.1"/>
    <property type="molecule type" value="Genomic_DNA"/>
</dbReference>
<evidence type="ECO:0000313" key="2">
    <source>
        <dbReference type="EMBL" id="MFD1830563.1"/>
    </source>
</evidence>
<protein>
    <recommendedName>
        <fullName evidence="4">Protein kilB</fullName>
    </recommendedName>
</protein>